<sequence>MLRIGIIGLDTSHVTAFTALLNDATHPYHVPGGQVVAAYQGGTPGLELSMSRLKAYTDELIGQYSVTLVPDLPSLAEQCDVLLLESVDGGVHEAQFAAVAPFAKPVFIDKPLALSTASASRIADLAARYGTPVMSSSALRYAEALTSAVKEVTAEAEGGPYVQGVDAFGPTPRGDGAPGLFYYGIHCAEMLYAAMGPGCREVRAEAIPGGECITARWEDGRMATIRGRQGGPFGALVHGERQSRYADVAADAKPFYASLLERVMTFFQTRAPDVPLAETLELIAFLEAANASLAENRTVRLP</sequence>
<dbReference type="Proteomes" id="UP000315377">
    <property type="component" value="Chromosome"/>
</dbReference>
<name>A0AAP9DW61_PANTH</name>
<dbReference type="Pfam" id="PF01408">
    <property type="entry name" value="GFO_IDH_MocA"/>
    <property type="match status" value="1"/>
</dbReference>
<evidence type="ECO:0000313" key="3">
    <source>
        <dbReference type="EMBL" id="QDM45475.1"/>
    </source>
</evidence>
<dbReference type="InterPro" id="IPR000683">
    <property type="entry name" value="Gfo/Idh/MocA-like_OxRdtase_N"/>
</dbReference>
<evidence type="ECO:0000313" key="5">
    <source>
        <dbReference type="Proteomes" id="UP001209276"/>
    </source>
</evidence>
<reference evidence="2 5" key="2">
    <citation type="submission" date="2022-05" db="EMBL/GenBank/DDBJ databases">
        <title>Genome Sequencing of Bee-Associated Microbes.</title>
        <authorList>
            <person name="Dunlap C."/>
        </authorList>
    </citation>
    <scope>NUCLEOTIDE SEQUENCE [LARGE SCALE GENOMIC DNA]</scope>
    <source>
        <strain evidence="2 5">NRRL B-14613</strain>
    </source>
</reference>
<dbReference type="GeneID" id="76998216"/>
<proteinExistence type="predicted"/>
<evidence type="ECO:0000313" key="4">
    <source>
        <dbReference type="Proteomes" id="UP000315377"/>
    </source>
</evidence>
<keyword evidence="5" id="KW-1185">Reference proteome</keyword>
<evidence type="ECO:0000259" key="1">
    <source>
        <dbReference type="Pfam" id="PF01408"/>
    </source>
</evidence>
<dbReference type="GO" id="GO:0000166">
    <property type="term" value="F:nucleotide binding"/>
    <property type="evidence" value="ECO:0007669"/>
    <property type="project" value="InterPro"/>
</dbReference>
<dbReference type="AlphaFoldDB" id="A0AAP9DW61"/>
<evidence type="ECO:0000313" key="2">
    <source>
        <dbReference type="EMBL" id="MCY9610317.1"/>
    </source>
</evidence>
<reference evidence="3 4" key="1">
    <citation type="submission" date="2019-07" db="EMBL/GenBank/DDBJ databases">
        <title>Paenibacillus thiaminolyticus NRRL B-4156.</title>
        <authorList>
            <person name="Hehnly C."/>
            <person name="Zhang L."/>
        </authorList>
    </citation>
    <scope>NUCLEOTIDE SEQUENCE [LARGE SCALE GENOMIC DNA]</scope>
    <source>
        <strain evidence="3 4">NRRL B-4156</strain>
    </source>
</reference>
<protein>
    <submittedName>
        <fullName evidence="3">Gfo/Idh/MocA family oxidoreductase</fullName>
    </submittedName>
</protein>
<feature type="domain" description="Gfo/Idh/MocA-like oxidoreductase N-terminal" evidence="1">
    <location>
        <begin position="28"/>
        <end position="134"/>
    </location>
</feature>
<dbReference type="EMBL" id="CP041405">
    <property type="protein sequence ID" value="QDM45475.1"/>
    <property type="molecule type" value="Genomic_DNA"/>
</dbReference>
<dbReference type="Gene3D" id="3.40.50.720">
    <property type="entry name" value="NAD(P)-binding Rossmann-like Domain"/>
    <property type="match status" value="1"/>
</dbReference>
<dbReference type="EMBL" id="JAMDMM010000053">
    <property type="protein sequence ID" value="MCY9610317.1"/>
    <property type="molecule type" value="Genomic_DNA"/>
</dbReference>
<dbReference type="SUPFAM" id="SSF51735">
    <property type="entry name" value="NAD(P)-binding Rossmann-fold domains"/>
    <property type="match status" value="1"/>
</dbReference>
<accession>A0AAP9DW61</accession>
<dbReference type="InterPro" id="IPR036291">
    <property type="entry name" value="NAD(P)-bd_dom_sf"/>
</dbReference>
<dbReference type="RefSeq" id="WP_087443353.1">
    <property type="nucleotide sequence ID" value="NZ_CABMNB010000032.1"/>
</dbReference>
<organism evidence="3 4">
    <name type="scientific">Paenibacillus thiaminolyticus</name>
    <name type="common">Bacillus thiaminolyticus</name>
    <dbReference type="NCBI Taxonomy" id="49283"/>
    <lineage>
        <taxon>Bacteria</taxon>
        <taxon>Bacillati</taxon>
        <taxon>Bacillota</taxon>
        <taxon>Bacilli</taxon>
        <taxon>Bacillales</taxon>
        <taxon>Paenibacillaceae</taxon>
        <taxon>Paenibacillus</taxon>
    </lineage>
</organism>
<dbReference type="Proteomes" id="UP001209276">
    <property type="component" value="Unassembled WGS sequence"/>
</dbReference>
<gene>
    <name evidence="3" type="ORF">FLT43_19840</name>
    <name evidence="2" type="ORF">M5W83_24515</name>
</gene>